<dbReference type="AlphaFoldDB" id="A0A7X5VBW7"/>
<evidence type="ECO:0000256" key="2">
    <source>
        <dbReference type="ARBA" id="ARBA00005513"/>
    </source>
</evidence>
<dbReference type="NCBIfam" id="TIGR01144">
    <property type="entry name" value="ATP_synt_b"/>
    <property type="match status" value="1"/>
</dbReference>
<evidence type="ECO:0000256" key="7">
    <source>
        <dbReference type="ARBA" id="ARBA00022781"/>
    </source>
</evidence>
<keyword evidence="9 14" id="KW-0406">Ion transport</keyword>
<dbReference type="PANTHER" id="PTHR33445:SF1">
    <property type="entry name" value="ATP SYNTHASE SUBUNIT B"/>
    <property type="match status" value="1"/>
</dbReference>
<evidence type="ECO:0000313" key="17">
    <source>
        <dbReference type="EMBL" id="NIK57697.1"/>
    </source>
</evidence>
<evidence type="ECO:0000256" key="9">
    <source>
        <dbReference type="ARBA" id="ARBA00023065"/>
    </source>
</evidence>
<gene>
    <name evidence="14" type="primary">atpF</name>
    <name evidence="17" type="ORF">BJY22_003414</name>
</gene>
<keyword evidence="5 14" id="KW-0138">CF(0)</keyword>
<keyword evidence="3 14" id="KW-0813">Transport</keyword>
<name>A0A7X5VBW7_9ACTN</name>
<sequence>MTTLVLPLSAAAGEEVNPLLPHTAEIIFGFVFLVLLAIAFAKVVVPKFEKAYADRTAAIEGGMNEAKQAQAEAKAALEKYNAQLAEARQEAAKIREDAREQGAQIIAEMREQANAEAERIVTHARSQIDAERAQAVASLRGEVGTMATTLAGRIVGESLEDEARQRRTVERFLADLEASESARQAVGTDG</sequence>
<evidence type="ECO:0000256" key="11">
    <source>
        <dbReference type="ARBA" id="ARBA00023310"/>
    </source>
</evidence>
<dbReference type="InterPro" id="IPR002146">
    <property type="entry name" value="ATP_synth_b/b'su_bac/chlpt"/>
</dbReference>
<keyword evidence="16" id="KW-0175">Coiled coil</keyword>
<dbReference type="GO" id="GO:0005886">
    <property type="term" value="C:plasma membrane"/>
    <property type="evidence" value="ECO:0007669"/>
    <property type="project" value="UniProtKB-SubCell"/>
</dbReference>
<dbReference type="NCBIfam" id="NF004412">
    <property type="entry name" value="PRK05759.1-3"/>
    <property type="match status" value="1"/>
</dbReference>
<dbReference type="EMBL" id="JAASRO010000001">
    <property type="protein sequence ID" value="NIK57697.1"/>
    <property type="molecule type" value="Genomic_DNA"/>
</dbReference>
<dbReference type="PANTHER" id="PTHR33445">
    <property type="entry name" value="ATP SYNTHASE SUBUNIT B', CHLOROPLASTIC"/>
    <property type="match status" value="1"/>
</dbReference>
<dbReference type="SUPFAM" id="SSF81573">
    <property type="entry name" value="F1F0 ATP synthase subunit B, membrane domain"/>
    <property type="match status" value="1"/>
</dbReference>
<dbReference type="GO" id="GO:0046961">
    <property type="term" value="F:proton-transporting ATPase activity, rotational mechanism"/>
    <property type="evidence" value="ECO:0007669"/>
    <property type="project" value="TreeGrafter"/>
</dbReference>
<keyword evidence="10 14" id="KW-0472">Membrane</keyword>
<feature type="transmembrane region" description="Helical" evidence="14">
    <location>
        <begin position="26"/>
        <end position="45"/>
    </location>
</feature>
<dbReference type="HAMAP" id="MF_01398">
    <property type="entry name" value="ATP_synth_b_bprime"/>
    <property type="match status" value="1"/>
</dbReference>
<dbReference type="Pfam" id="PF00430">
    <property type="entry name" value="ATP-synt_B"/>
    <property type="match status" value="1"/>
</dbReference>
<evidence type="ECO:0000256" key="1">
    <source>
        <dbReference type="ARBA" id="ARBA00004162"/>
    </source>
</evidence>
<evidence type="ECO:0000256" key="8">
    <source>
        <dbReference type="ARBA" id="ARBA00022989"/>
    </source>
</evidence>
<organism evidence="17 18">
    <name type="scientific">Kribbella shirazensis</name>
    <dbReference type="NCBI Taxonomy" id="1105143"/>
    <lineage>
        <taxon>Bacteria</taxon>
        <taxon>Bacillati</taxon>
        <taxon>Actinomycetota</taxon>
        <taxon>Actinomycetes</taxon>
        <taxon>Propionibacteriales</taxon>
        <taxon>Kribbellaceae</taxon>
        <taxon>Kribbella</taxon>
    </lineage>
</organism>
<dbReference type="GO" id="GO:0045259">
    <property type="term" value="C:proton-transporting ATP synthase complex"/>
    <property type="evidence" value="ECO:0007669"/>
    <property type="project" value="UniProtKB-KW"/>
</dbReference>
<evidence type="ECO:0000256" key="13">
    <source>
        <dbReference type="ARBA" id="ARBA00025830"/>
    </source>
</evidence>
<evidence type="ECO:0000256" key="16">
    <source>
        <dbReference type="SAM" id="Coils"/>
    </source>
</evidence>
<reference evidence="17 18" key="1">
    <citation type="submission" date="2020-03" db="EMBL/GenBank/DDBJ databases">
        <title>Sequencing the genomes of 1000 actinobacteria strains.</title>
        <authorList>
            <person name="Klenk H.-P."/>
        </authorList>
    </citation>
    <scope>NUCLEOTIDE SEQUENCE [LARGE SCALE GENOMIC DNA]</scope>
    <source>
        <strain evidence="17 18">DSM 45490</strain>
    </source>
</reference>
<evidence type="ECO:0000256" key="6">
    <source>
        <dbReference type="ARBA" id="ARBA00022692"/>
    </source>
</evidence>
<keyword evidence="6 14" id="KW-0812">Transmembrane</keyword>
<comment type="subcellular location">
    <subcellularLocation>
        <location evidence="1 14">Cell membrane</location>
        <topology evidence="1 14">Single-pass membrane protein</topology>
    </subcellularLocation>
</comment>
<comment type="caution">
    <text evidence="17">The sequence shown here is derived from an EMBL/GenBank/DDBJ whole genome shotgun (WGS) entry which is preliminary data.</text>
</comment>
<comment type="function">
    <text evidence="12 14">F(1)F(0) ATP synthase produces ATP from ADP in the presence of a proton or sodium gradient. F-type ATPases consist of two structural domains, F(1) containing the extramembraneous catalytic core and F(0) containing the membrane proton channel, linked together by a central stalk and a peripheral stalk. During catalysis, ATP synthesis in the catalytic domain of F(1) is coupled via a rotary mechanism of the central stalk subunits to proton translocation.</text>
</comment>
<dbReference type="Proteomes" id="UP000555407">
    <property type="component" value="Unassembled WGS sequence"/>
</dbReference>
<dbReference type="GO" id="GO:0046933">
    <property type="term" value="F:proton-transporting ATP synthase activity, rotational mechanism"/>
    <property type="evidence" value="ECO:0007669"/>
    <property type="project" value="UniProtKB-UniRule"/>
</dbReference>
<keyword evidence="7 14" id="KW-0375">Hydrogen ion transport</keyword>
<evidence type="ECO:0000256" key="4">
    <source>
        <dbReference type="ARBA" id="ARBA00022475"/>
    </source>
</evidence>
<evidence type="ECO:0000256" key="15">
    <source>
        <dbReference type="RuleBase" id="RU003848"/>
    </source>
</evidence>
<proteinExistence type="inferred from homology"/>
<keyword evidence="8 14" id="KW-1133">Transmembrane helix</keyword>
<dbReference type="CDD" id="cd06503">
    <property type="entry name" value="ATP-synt_Fo_b"/>
    <property type="match status" value="1"/>
</dbReference>
<keyword evidence="4 14" id="KW-1003">Cell membrane</keyword>
<comment type="subunit">
    <text evidence="13 14">F-type ATPases have 2 components, F(1) - the catalytic core - and F(0) - the membrane proton channel. F(1) has five subunits: alpha(3), beta(3), gamma(1), delta(1), epsilon(1). F(0) has three main subunits: a(1), b(2) and c(10-14). The alpha and beta chains form an alternating ring which encloses part of the gamma chain. F(1) is attached to F(0) by a central stalk formed by the gamma and epsilon chains, while a peripheral stalk is formed by the delta and b chains.</text>
</comment>
<dbReference type="Gene3D" id="1.20.5.620">
    <property type="entry name" value="F1F0 ATP synthase subunit B, membrane domain"/>
    <property type="match status" value="1"/>
</dbReference>
<accession>A0A7X5VBW7</accession>
<evidence type="ECO:0000256" key="10">
    <source>
        <dbReference type="ARBA" id="ARBA00023136"/>
    </source>
</evidence>
<evidence type="ECO:0000256" key="5">
    <source>
        <dbReference type="ARBA" id="ARBA00022547"/>
    </source>
</evidence>
<keyword evidence="11 14" id="KW-0066">ATP synthesis</keyword>
<comment type="function">
    <text evidence="14">Component of the F(0) channel, it forms part of the peripheral stalk, linking F(1) to F(0).</text>
</comment>
<keyword evidence="18" id="KW-1185">Reference proteome</keyword>
<feature type="coiled-coil region" evidence="16">
    <location>
        <begin position="59"/>
        <end position="104"/>
    </location>
</feature>
<dbReference type="RefSeq" id="WP_167207964.1">
    <property type="nucleotide sequence ID" value="NZ_JAASRO010000001.1"/>
</dbReference>
<evidence type="ECO:0000256" key="12">
    <source>
        <dbReference type="ARBA" id="ARBA00025198"/>
    </source>
</evidence>
<evidence type="ECO:0000313" key="18">
    <source>
        <dbReference type="Proteomes" id="UP000555407"/>
    </source>
</evidence>
<dbReference type="InterPro" id="IPR005864">
    <property type="entry name" value="ATP_synth_F0_bsu_bac"/>
</dbReference>
<protein>
    <recommendedName>
        <fullName evidence="14">ATP synthase subunit b</fullName>
    </recommendedName>
    <alternativeName>
        <fullName evidence="14">ATP synthase F(0) sector subunit b</fullName>
    </alternativeName>
    <alternativeName>
        <fullName evidence="14">ATPase subunit I</fullName>
    </alternativeName>
    <alternativeName>
        <fullName evidence="14">F-type ATPase subunit b</fullName>
        <shortName evidence="14">F-ATPase subunit b</shortName>
    </alternativeName>
</protein>
<dbReference type="InterPro" id="IPR050059">
    <property type="entry name" value="ATP_synthase_B_chain"/>
</dbReference>
<dbReference type="InterPro" id="IPR028987">
    <property type="entry name" value="ATP_synth_B-like_membr_sf"/>
</dbReference>
<evidence type="ECO:0000256" key="3">
    <source>
        <dbReference type="ARBA" id="ARBA00022448"/>
    </source>
</evidence>
<comment type="similarity">
    <text evidence="2 14 15">Belongs to the ATPase B chain family.</text>
</comment>
<evidence type="ECO:0000256" key="14">
    <source>
        <dbReference type="HAMAP-Rule" id="MF_01398"/>
    </source>
</evidence>